<dbReference type="InterPro" id="IPR004499">
    <property type="entry name" value="Pro-tRNA-ligase_IIa_arc-type"/>
</dbReference>
<feature type="domain" description="Aminoacyl-transfer RNA synthetases class-II family profile" evidence="8">
    <location>
        <begin position="44"/>
        <end position="286"/>
    </location>
</feature>
<dbReference type="PANTHER" id="PTHR43382">
    <property type="entry name" value="PROLYL-TRNA SYNTHETASE"/>
    <property type="match status" value="1"/>
</dbReference>
<comment type="domain">
    <text evidence="7">Consists of three domains: the N-terminal catalytic domain, the anticodon-binding domain and the C-terminal extension.</text>
</comment>
<keyword evidence="4 7" id="KW-0648">Protein biosynthesis</keyword>
<dbReference type="STRING" id="1968527.B5M47_01515"/>
<keyword evidence="2 7" id="KW-0547">Nucleotide-binding</keyword>
<comment type="subcellular location">
    <subcellularLocation>
        <location evidence="7">Cytoplasm</location>
    </subcellularLocation>
</comment>
<dbReference type="HAMAP" id="MF_01571">
    <property type="entry name" value="Pro_tRNA_synth_type3"/>
    <property type="match status" value="1"/>
</dbReference>
<gene>
    <name evidence="7" type="primary">proS</name>
    <name evidence="9" type="ORF">B5M47_01515</name>
</gene>
<evidence type="ECO:0000256" key="7">
    <source>
        <dbReference type="HAMAP-Rule" id="MF_01571"/>
    </source>
</evidence>
<dbReference type="Proteomes" id="UP000192520">
    <property type="component" value="Unassembled WGS sequence"/>
</dbReference>
<comment type="caution">
    <text evidence="9">The sequence shown here is derived from an EMBL/GenBank/DDBJ whole genome shotgun (WGS) entry which is preliminary data.</text>
</comment>
<evidence type="ECO:0000256" key="5">
    <source>
        <dbReference type="ARBA" id="ARBA00023146"/>
    </source>
</evidence>
<dbReference type="Pfam" id="PF09180">
    <property type="entry name" value="ProRS-C_1"/>
    <property type="match status" value="1"/>
</dbReference>
<name>A0A1W9NYJ1_UNCC3</name>
<comment type="catalytic activity">
    <reaction evidence="6 7">
        <text>tRNA(Pro) + L-proline + ATP = L-prolyl-tRNA(Pro) + AMP + diphosphate</text>
        <dbReference type="Rhea" id="RHEA:14305"/>
        <dbReference type="Rhea" id="RHEA-COMP:9700"/>
        <dbReference type="Rhea" id="RHEA-COMP:9702"/>
        <dbReference type="ChEBI" id="CHEBI:30616"/>
        <dbReference type="ChEBI" id="CHEBI:33019"/>
        <dbReference type="ChEBI" id="CHEBI:60039"/>
        <dbReference type="ChEBI" id="CHEBI:78442"/>
        <dbReference type="ChEBI" id="CHEBI:78532"/>
        <dbReference type="ChEBI" id="CHEBI:456215"/>
        <dbReference type="EC" id="6.1.1.15"/>
    </reaction>
</comment>
<evidence type="ECO:0000256" key="1">
    <source>
        <dbReference type="ARBA" id="ARBA00022598"/>
    </source>
</evidence>
<comment type="similarity">
    <text evidence="7">Belongs to the class-II aminoacyl-tRNA synthetase family. ProS type 3 subfamily.</text>
</comment>
<dbReference type="InterPro" id="IPR016061">
    <property type="entry name" value="Pro-tRNA_ligase_II_C"/>
</dbReference>
<dbReference type="GO" id="GO:0005737">
    <property type="term" value="C:cytoplasm"/>
    <property type="evidence" value="ECO:0007669"/>
    <property type="project" value="UniProtKB-SubCell"/>
</dbReference>
<evidence type="ECO:0000313" key="9">
    <source>
        <dbReference type="EMBL" id="OQX51216.1"/>
    </source>
</evidence>
<dbReference type="SUPFAM" id="SSF64586">
    <property type="entry name" value="C-terminal domain of ProRS"/>
    <property type="match status" value="1"/>
</dbReference>
<dbReference type="GO" id="GO:0005524">
    <property type="term" value="F:ATP binding"/>
    <property type="evidence" value="ECO:0007669"/>
    <property type="project" value="UniProtKB-UniRule"/>
</dbReference>
<organism evidence="9 10">
    <name type="scientific">candidate division CPR3 bacterium 4484_211</name>
    <dbReference type="NCBI Taxonomy" id="1968527"/>
    <lineage>
        <taxon>Bacteria</taxon>
        <taxon>Bacteria division CPR3</taxon>
    </lineage>
</organism>
<dbReference type="Gene3D" id="3.30.110.30">
    <property type="entry name" value="C-terminal domain of ProRS"/>
    <property type="match status" value="1"/>
</dbReference>
<dbReference type="InterPro" id="IPR045864">
    <property type="entry name" value="aa-tRNA-synth_II/BPL/LPL"/>
</dbReference>
<dbReference type="SUPFAM" id="SSF52954">
    <property type="entry name" value="Class II aaRS ABD-related"/>
    <property type="match status" value="1"/>
</dbReference>
<dbReference type="InterPro" id="IPR036621">
    <property type="entry name" value="Anticodon-bd_dom_sf"/>
</dbReference>
<protein>
    <recommendedName>
        <fullName evidence="7">Proline--tRNA ligase</fullName>
        <ecNumber evidence="7">6.1.1.15</ecNumber>
    </recommendedName>
    <alternativeName>
        <fullName evidence="7">Prolyl-tRNA synthetase</fullName>
        <shortName evidence="7">ProRS</shortName>
    </alternativeName>
</protein>
<dbReference type="PROSITE" id="PS50862">
    <property type="entry name" value="AA_TRNA_LIGASE_II"/>
    <property type="match status" value="1"/>
</dbReference>
<sequence length="437" mass="50552">MILEKFKKKQIAKKSADFSRWYIDTVLQAGLADYTPVKGCIIFRPYGYALWESIQKELDGKIKKMGAKNAYFPSFIPEKLLKREKEHVEGFSPELAVVTIGGGKKLEEPLVVRPTSETIMYEMFAKWIQSWRDLPLKINQWCNVVRWEKRTLPFIRTTEFLWQEGHTAHATHKEALDQVRKAMDAYIELYRQHLALHGVAGYKSASEKFAGAERSVSYEMLMPDGRALQASTSHDLGQNFARAFEVKFQDKEGRTQYVWQTSWGLSTRALGGMIMVHGDDNGLILPPQVAPIQIVVIPIFSDSKGESQVKDFINQIKLQLSGFRVEIDNRETYSPGWKFNEWELKGVPLRRLYQRSRLFVQQNTREVNDYNEFKRIMAGPRGFIRAFWCGNPECENKIKEETKATTRCLPLSAKEEKGKCIYCGEEAHHRWLFAQAY</sequence>
<dbReference type="InterPro" id="IPR002314">
    <property type="entry name" value="aa-tRNA-synt_IIb"/>
</dbReference>
<dbReference type="InterPro" id="IPR017449">
    <property type="entry name" value="Pro-tRNA_synth_II"/>
</dbReference>
<evidence type="ECO:0000256" key="3">
    <source>
        <dbReference type="ARBA" id="ARBA00022840"/>
    </source>
</evidence>
<evidence type="ECO:0000256" key="6">
    <source>
        <dbReference type="ARBA" id="ARBA00047671"/>
    </source>
</evidence>
<keyword evidence="3 7" id="KW-0067">ATP-binding</keyword>
<proteinExistence type="inferred from homology"/>
<dbReference type="CDD" id="cd00778">
    <property type="entry name" value="ProRS_core_arch_euk"/>
    <property type="match status" value="1"/>
</dbReference>
<dbReference type="PRINTS" id="PR01046">
    <property type="entry name" value="TRNASYNTHPRO"/>
</dbReference>
<dbReference type="NCBIfam" id="TIGR00408">
    <property type="entry name" value="proS_fam_I"/>
    <property type="match status" value="1"/>
</dbReference>
<dbReference type="Gene3D" id="3.40.50.800">
    <property type="entry name" value="Anticodon-binding domain"/>
    <property type="match status" value="1"/>
</dbReference>
<keyword evidence="7" id="KW-0963">Cytoplasm</keyword>
<evidence type="ECO:0000256" key="2">
    <source>
        <dbReference type="ARBA" id="ARBA00022741"/>
    </source>
</evidence>
<dbReference type="GO" id="GO:0017101">
    <property type="term" value="C:aminoacyl-tRNA synthetase multienzyme complex"/>
    <property type="evidence" value="ECO:0007669"/>
    <property type="project" value="TreeGrafter"/>
</dbReference>
<dbReference type="SUPFAM" id="SSF55681">
    <property type="entry name" value="Class II aaRS and biotin synthetases"/>
    <property type="match status" value="1"/>
</dbReference>
<dbReference type="GO" id="GO:0006433">
    <property type="term" value="P:prolyl-tRNA aminoacylation"/>
    <property type="evidence" value="ECO:0007669"/>
    <property type="project" value="UniProtKB-UniRule"/>
</dbReference>
<keyword evidence="1 7" id="KW-0436">Ligase</keyword>
<dbReference type="Pfam" id="PF03129">
    <property type="entry name" value="HGTP_anticodon"/>
    <property type="match status" value="1"/>
</dbReference>
<keyword evidence="5 7" id="KW-0030">Aminoacyl-tRNA synthetase</keyword>
<dbReference type="SMART" id="SM00946">
    <property type="entry name" value="ProRS-C_1"/>
    <property type="match status" value="1"/>
</dbReference>
<accession>A0A1W9NYJ1</accession>
<dbReference type="FunFam" id="3.30.930.10:FF:000037">
    <property type="entry name" value="Proline--tRNA ligase"/>
    <property type="match status" value="1"/>
</dbReference>
<evidence type="ECO:0000256" key="4">
    <source>
        <dbReference type="ARBA" id="ARBA00022917"/>
    </source>
</evidence>
<dbReference type="EC" id="6.1.1.15" evidence="7"/>
<reference evidence="10" key="1">
    <citation type="submission" date="2017-03" db="EMBL/GenBank/DDBJ databases">
        <title>Novel pathways for hydrocarbon cycling and metabolic interdependencies in hydrothermal sediment communities.</title>
        <authorList>
            <person name="Dombrowski N."/>
            <person name="Seitz K."/>
            <person name="Teske A."/>
            <person name="Baker B."/>
        </authorList>
    </citation>
    <scope>NUCLEOTIDE SEQUENCE [LARGE SCALE GENOMIC DNA]</scope>
</reference>
<dbReference type="Gene3D" id="3.30.930.10">
    <property type="entry name" value="Bira Bifunctional Protein, Domain 2"/>
    <property type="match status" value="1"/>
</dbReference>
<dbReference type="EMBL" id="MZGJ01000006">
    <property type="protein sequence ID" value="OQX51216.1"/>
    <property type="molecule type" value="Genomic_DNA"/>
</dbReference>
<dbReference type="AlphaFoldDB" id="A0A1W9NYJ1"/>
<evidence type="ECO:0000313" key="10">
    <source>
        <dbReference type="Proteomes" id="UP000192520"/>
    </source>
</evidence>
<dbReference type="InterPro" id="IPR004154">
    <property type="entry name" value="Anticodon-bd"/>
</dbReference>
<evidence type="ECO:0000259" key="8">
    <source>
        <dbReference type="PROSITE" id="PS50862"/>
    </source>
</evidence>
<dbReference type="GO" id="GO:0004827">
    <property type="term" value="F:proline-tRNA ligase activity"/>
    <property type="evidence" value="ECO:0007669"/>
    <property type="project" value="UniProtKB-UniRule"/>
</dbReference>
<dbReference type="PANTHER" id="PTHR43382:SF3">
    <property type="entry name" value="PROLINE--TRNA LIGASE, CHLOROPLASTIC_MITOCHONDRIAL"/>
    <property type="match status" value="1"/>
</dbReference>
<dbReference type="Pfam" id="PF00587">
    <property type="entry name" value="tRNA-synt_2b"/>
    <property type="match status" value="1"/>
</dbReference>
<comment type="subunit">
    <text evidence="7">Homodimer.</text>
</comment>
<dbReference type="InterPro" id="IPR033721">
    <property type="entry name" value="ProRS_core_arch_euk"/>
</dbReference>
<comment type="function">
    <text evidence="7">Catalyzes the attachment of proline to tRNA(Pro) in a two-step reaction: proline is first activated by ATP to form Pro-AMP and then transferred to the acceptor end of tRNA(Pro).</text>
</comment>
<dbReference type="InterPro" id="IPR002316">
    <property type="entry name" value="Pro-tRNA-ligase_IIa"/>
</dbReference>
<dbReference type="InterPro" id="IPR006195">
    <property type="entry name" value="aa-tRNA-synth_II"/>
</dbReference>